<reference evidence="5 6" key="1">
    <citation type="submission" date="2015-09" db="EMBL/GenBank/DDBJ databases">
        <authorList>
            <consortium name="Pathogen Informatics"/>
        </authorList>
    </citation>
    <scope>NUCLEOTIDE SEQUENCE [LARGE SCALE GENOMIC DNA]</scope>
    <source>
        <strain evidence="5 6">2789STDY5608625</strain>
    </source>
</reference>
<evidence type="ECO:0000313" key="5">
    <source>
        <dbReference type="EMBL" id="CUJ45501.1"/>
    </source>
</evidence>
<dbReference type="SUPFAM" id="SSF54593">
    <property type="entry name" value="Glyoxalase/Bleomycin resistance protein/Dihydroxybiphenyl dioxygenase"/>
    <property type="match status" value="1"/>
</dbReference>
<sequence>MIPALLLILQTSAMNYPVLPAAEFSAARVVPELLVSDIRKSLHFWCGLCGFSIAYDRPEDRFAYLDKHGSQVMLEEYGHGRNWITGPLEAPLGRGINLQIEVPAITPIVDALRGAGWPLYMEPEEKWYRAGTTEVGVQQFLVQDPDGYLIRYSAGLGRRDIQAEA</sequence>
<dbReference type="AlphaFoldDB" id="A0AAD2J260"/>
<accession>A0AAD2J260</accession>
<dbReference type="InterPro" id="IPR037523">
    <property type="entry name" value="VOC_core"/>
</dbReference>
<dbReference type="InterPro" id="IPR000335">
    <property type="entry name" value="Bleomycin-R"/>
</dbReference>
<comment type="similarity">
    <text evidence="1">Belongs to the bleomycin resistance protein family.</text>
</comment>
<evidence type="ECO:0000256" key="2">
    <source>
        <dbReference type="ARBA" id="ARBA00021572"/>
    </source>
</evidence>
<feature type="domain" description="VOC" evidence="4">
    <location>
        <begin position="25"/>
        <end position="155"/>
    </location>
</feature>
<dbReference type="Gene3D" id="3.10.180.10">
    <property type="entry name" value="2,3-Dihydroxybiphenyl 1,2-Dioxygenase, domain 1"/>
    <property type="match status" value="1"/>
</dbReference>
<dbReference type="GO" id="GO:0046677">
    <property type="term" value="P:response to antibiotic"/>
    <property type="evidence" value="ECO:0007669"/>
    <property type="project" value="UniProtKB-KW"/>
</dbReference>
<name>A0AAD2J260_ACHAE</name>
<keyword evidence="3" id="KW-0046">Antibiotic resistance</keyword>
<dbReference type="InterPro" id="IPR029068">
    <property type="entry name" value="Glyas_Bleomycin-R_OHBP_Dase"/>
</dbReference>
<dbReference type="Proteomes" id="UP000044098">
    <property type="component" value="Unassembled WGS sequence"/>
</dbReference>
<evidence type="ECO:0000313" key="6">
    <source>
        <dbReference type="Proteomes" id="UP000044098"/>
    </source>
</evidence>
<dbReference type="Pfam" id="PF00903">
    <property type="entry name" value="Glyoxalase"/>
    <property type="match status" value="1"/>
</dbReference>
<organism evidence="5 6">
    <name type="scientific">Achromobacter aegrifaciens</name>
    <dbReference type="NCBI Taxonomy" id="1287736"/>
    <lineage>
        <taxon>Bacteria</taxon>
        <taxon>Pseudomonadati</taxon>
        <taxon>Pseudomonadota</taxon>
        <taxon>Betaproteobacteria</taxon>
        <taxon>Burkholderiales</taxon>
        <taxon>Alcaligenaceae</taxon>
        <taxon>Achromobacter</taxon>
    </lineage>
</organism>
<gene>
    <name evidence="5" type="ORF">ERS370000_04089</name>
</gene>
<evidence type="ECO:0000259" key="4">
    <source>
        <dbReference type="PROSITE" id="PS51819"/>
    </source>
</evidence>
<protein>
    <recommendedName>
        <fullName evidence="2">Bleomycin resistance protein</fullName>
    </recommendedName>
</protein>
<evidence type="ECO:0000256" key="3">
    <source>
        <dbReference type="ARBA" id="ARBA00023251"/>
    </source>
</evidence>
<dbReference type="EMBL" id="CYTK01000006">
    <property type="protein sequence ID" value="CUJ45501.1"/>
    <property type="molecule type" value="Genomic_DNA"/>
</dbReference>
<evidence type="ECO:0000256" key="1">
    <source>
        <dbReference type="ARBA" id="ARBA00011051"/>
    </source>
</evidence>
<dbReference type="InterPro" id="IPR004360">
    <property type="entry name" value="Glyas_Fos-R_dOase_dom"/>
</dbReference>
<dbReference type="PROSITE" id="PS51819">
    <property type="entry name" value="VOC"/>
    <property type="match status" value="1"/>
</dbReference>
<proteinExistence type="inferred from homology"/>
<comment type="caution">
    <text evidence="5">The sequence shown here is derived from an EMBL/GenBank/DDBJ whole genome shotgun (WGS) entry which is preliminary data.</text>
</comment>
<dbReference type="CDD" id="cd08349">
    <property type="entry name" value="BLMA_like"/>
    <property type="match status" value="1"/>
</dbReference>